<keyword evidence="6" id="KW-0472">Membrane</keyword>
<evidence type="ECO:0000256" key="5">
    <source>
        <dbReference type="ARBA" id="ARBA00022729"/>
    </source>
</evidence>
<dbReference type="EMBL" id="KY404661">
    <property type="protein sequence ID" value="ARB50912.1"/>
    <property type="molecule type" value="Genomic_DNA"/>
</dbReference>
<evidence type="ECO:0000256" key="6">
    <source>
        <dbReference type="ARBA" id="ARBA00023136"/>
    </source>
</evidence>
<dbReference type="GO" id="GO:0098552">
    <property type="term" value="C:side of membrane"/>
    <property type="evidence" value="ECO:0007669"/>
    <property type="project" value="UniProtKB-KW"/>
</dbReference>
<name>A0A1V0FYI1_9TRYP</name>
<feature type="coiled-coil region" evidence="9">
    <location>
        <begin position="195"/>
        <end position="228"/>
    </location>
</feature>
<keyword evidence="7" id="KW-0325">Glycoprotein</keyword>
<evidence type="ECO:0000256" key="1">
    <source>
        <dbReference type="ARBA" id="ARBA00002523"/>
    </source>
</evidence>
<evidence type="ECO:0000313" key="11">
    <source>
        <dbReference type="EMBL" id="ARB50912.1"/>
    </source>
</evidence>
<evidence type="ECO:0000259" key="10">
    <source>
        <dbReference type="Pfam" id="PF13206"/>
    </source>
</evidence>
<evidence type="ECO:0000256" key="7">
    <source>
        <dbReference type="ARBA" id="ARBA00023180"/>
    </source>
</evidence>
<evidence type="ECO:0000256" key="4">
    <source>
        <dbReference type="ARBA" id="ARBA00022622"/>
    </source>
</evidence>
<dbReference type="Pfam" id="PF13206">
    <property type="entry name" value="VSG_B"/>
    <property type="match status" value="1"/>
</dbReference>
<evidence type="ECO:0000256" key="8">
    <source>
        <dbReference type="ARBA" id="ARBA00023288"/>
    </source>
</evidence>
<comment type="function">
    <text evidence="1">VSG forms a coat on the surface of the parasite. The trypanosome evades the immune response of the host by expressing a series of antigenically distinct VSGs from an estimated 1000 VSG genes.</text>
</comment>
<comment type="subcellular location">
    <subcellularLocation>
        <location evidence="2">Cell membrane</location>
        <topology evidence="2">Lipid-anchor</topology>
        <topology evidence="2">GPI-anchor</topology>
    </subcellularLocation>
</comment>
<keyword evidence="8" id="KW-0449">Lipoprotein</keyword>
<dbReference type="AlphaFoldDB" id="A0A1V0FYI1"/>
<proteinExistence type="predicted"/>
<evidence type="ECO:0000256" key="2">
    <source>
        <dbReference type="ARBA" id="ARBA00004609"/>
    </source>
</evidence>
<reference evidence="11" key="1">
    <citation type="submission" date="2016-12" db="EMBL/GenBank/DDBJ databases">
        <title>Extending the VSGnome of Trypanosoma brucei strain TREU927.</title>
        <authorList>
            <person name="Cross G.A."/>
        </authorList>
    </citation>
    <scope>NUCLEOTIDE SEQUENCE</scope>
    <source>
        <strain evidence="11">Tb927.99.2031</strain>
    </source>
</reference>
<sequence>MARAYNKAILIKQEFDKLTDQVTGAKAKATQQIKSALYGDGKTTFDKKALESTPEKNCQDEQHNKNAGKWVAWDFLCLCTTSDGEGAPRCAHGATGGQLADPTAADSAKTAFDTIKTSCPQKPANKAITADEIFGTMSSFESLLGRQTSSQVSAPNHYIFGNPHTTGACDASSNQGMCVNYKTQQSKEGSGIRWLNNLEAAADTLRSAEKAAQEAKATEAKLTAIQTAA</sequence>
<accession>A0A1V0FYI1</accession>
<evidence type="ECO:0000256" key="3">
    <source>
        <dbReference type="ARBA" id="ARBA00022475"/>
    </source>
</evidence>
<keyword evidence="4" id="KW-0336">GPI-anchor</keyword>
<organism evidence="11">
    <name type="scientific">Trypanosoma brucei</name>
    <dbReference type="NCBI Taxonomy" id="5691"/>
    <lineage>
        <taxon>Eukaryota</taxon>
        <taxon>Discoba</taxon>
        <taxon>Euglenozoa</taxon>
        <taxon>Kinetoplastea</taxon>
        <taxon>Metakinetoplastina</taxon>
        <taxon>Trypanosomatida</taxon>
        <taxon>Trypanosomatidae</taxon>
        <taxon>Trypanosoma</taxon>
    </lineage>
</organism>
<feature type="domain" description="Trypanosome variant surface glycoprotein B-type N-terminal" evidence="10">
    <location>
        <begin position="2"/>
        <end position="223"/>
    </location>
</feature>
<evidence type="ECO:0000256" key="9">
    <source>
        <dbReference type="SAM" id="Coils"/>
    </source>
</evidence>
<protein>
    <submittedName>
        <fullName evidence="11">Variant surface glycoprotein</fullName>
    </submittedName>
</protein>
<keyword evidence="9" id="KW-0175">Coiled coil</keyword>
<keyword evidence="5" id="KW-0732">Signal</keyword>
<keyword evidence="3" id="KW-1003">Cell membrane</keyword>
<dbReference type="InterPro" id="IPR025932">
    <property type="entry name" value="Trypano_VSG_B_N_dom"/>
</dbReference>
<dbReference type="GO" id="GO:0005886">
    <property type="term" value="C:plasma membrane"/>
    <property type="evidence" value="ECO:0007669"/>
    <property type="project" value="UniProtKB-SubCell"/>
</dbReference>